<dbReference type="PANTHER" id="PTHR39323">
    <property type="entry name" value="BLR1149 PROTEIN"/>
    <property type="match status" value="1"/>
</dbReference>
<dbReference type="PIRSF" id="PIRSF000887">
    <property type="entry name" value="Pesterase_MJ0037"/>
    <property type="match status" value="1"/>
</dbReference>
<feature type="domain" description="Calcineurin-like phosphoesterase" evidence="1">
    <location>
        <begin position="26"/>
        <end position="126"/>
    </location>
</feature>
<sequence length="240" mass="26028">MTPAVDVEVPFSPLERAAYVPAADTLLLADLHLGRAETSRVEAPIDDGSDAQNRLASLLAQTEPDTVVVAGDLLHAFDRVPLRVARDLEALESTIAEAGASLVVTPGNHDTMLESVFDGETSPEYRLPDGETVVCHGHEEPTIYDDVERYVIGHDHPALAIDGRKRPCVLYGPGVYDGADVLVLPAFTRLAGGATVNRMRARDFQSPLVTDADAFYPAVWDDGQEAPLWFPPLGECRRFL</sequence>
<protein>
    <submittedName>
        <fullName evidence="2">Metallophosphoesterase</fullName>
    </submittedName>
</protein>
<dbReference type="InterPro" id="IPR024173">
    <property type="entry name" value="Pesterase_MJ0037-like"/>
</dbReference>
<dbReference type="PANTHER" id="PTHR39323:SF1">
    <property type="entry name" value="BLR1149 PROTEIN"/>
    <property type="match status" value="1"/>
</dbReference>
<dbReference type="Pfam" id="PF00149">
    <property type="entry name" value="Metallophos"/>
    <property type="match status" value="1"/>
</dbReference>
<dbReference type="Gene3D" id="3.60.21.10">
    <property type="match status" value="1"/>
</dbReference>
<name>A0A202E8U6_9EURY</name>
<dbReference type="OrthoDB" id="18264at2157"/>
<accession>A0A202E8U6</accession>
<dbReference type="InterPro" id="IPR029052">
    <property type="entry name" value="Metallo-depent_PP-like"/>
</dbReference>
<evidence type="ECO:0000259" key="1">
    <source>
        <dbReference type="Pfam" id="PF00149"/>
    </source>
</evidence>
<dbReference type="InterPro" id="IPR004843">
    <property type="entry name" value="Calcineurin-like_PHP"/>
</dbReference>
<proteinExistence type="predicted"/>
<gene>
    <name evidence="2" type="ORF">B2G88_09710</name>
</gene>
<comment type="caution">
    <text evidence="2">The sequence shown here is derived from an EMBL/GenBank/DDBJ whole genome shotgun (WGS) entry which is preliminary data.</text>
</comment>
<reference evidence="2 3" key="1">
    <citation type="submission" date="2017-02" db="EMBL/GenBank/DDBJ databases">
        <title>Natronthermophilus aegyptiacus gen. nov.,sp. nov., an aerobic, extremely halophilic alkalithermophilic archaeon isolated from the athalassohaline Wadi An Natrun, Egypt.</title>
        <authorList>
            <person name="Zhao B."/>
        </authorList>
    </citation>
    <scope>NUCLEOTIDE SEQUENCE [LARGE SCALE GENOMIC DNA]</scope>
    <source>
        <strain evidence="2 3">CGMCC 1.3597</strain>
    </source>
</reference>
<dbReference type="AlphaFoldDB" id="A0A202E8U6"/>
<dbReference type="RefSeq" id="WP_087714652.1">
    <property type="nucleotide sequence ID" value="NZ_MWPH01000002.1"/>
</dbReference>
<evidence type="ECO:0000313" key="2">
    <source>
        <dbReference type="EMBL" id="OVE84657.1"/>
    </source>
</evidence>
<keyword evidence="3" id="KW-1185">Reference proteome</keyword>
<dbReference type="GO" id="GO:0016787">
    <property type="term" value="F:hydrolase activity"/>
    <property type="evidence" value="ECO:0007669"/>
    <property type="project" value="InterPro"/>
</dbReference>
<evidence type="ECO:0000313" key="3">
    <source>
        <dbReference type="Proteomes" id="UP000196084"/>
    </source>
</evidence>
<dbReference type="SUPFAM" id="SSF56300">
    <property type="entry name" value="Metallo-dependent phosphatases"/>
    <property type="match status" value="1"/>
</dbReference>
<organism evidence="2 3">
    <name type="scientific">Natronolimnobius baerhuensis</name>
    <dbReference type="NCBI Taxonomy" id="253108"/>
    <lineage>
        <taxon>Archaea</taxon>
        <taxon>Methanobacteriati</taxon>
        <taxon>Methanobacteriota</taxon>
        <taxon>Stenosarchaea group</taxon>
        <taxon>Halobacteria</taxon>
        <taxon>Halobacteriales</taxon>
        <taxon>Natrialbaceae</taxon>
        <taxon>Natronolimnobius</taxon>
    </lineage>
</organism>
<dbReference type="EMBL" id="MWPH01000002">
    <property type="protein sequence ID" value="OVE84657.1"/>
    <property type="molecule type" value="Genomic_DNA"/>
</dbReference>
<dbReference type="Proteomes" id="UP000196084">
    <property type="component" value="Unassembled WGS sequence"/>
</dbReference>